<proteinExistence type="predicted"/>
<organism evidence="1 2">
    <name type="scientific">Colwellia asteriadis</name>
    <dbReference type="NCBI Taxonomy" id="517723"/>
    <lineage>
        <taxon>Bacteria</taxon>
        <taxon>Pseudomonadati</taxon>
        <taxon>Pseudomonadota</taxon>
        <taxon>Gammaproteobacteria</taxon>
        <taxon>Alteromonadales</taxon>
        <taxon>Colwelliaceae</taxon>
        <taxon>Colwellia</taxon>
    </lineage>
</organism>
<reference evidence="1 2" key="1">
    <citation type="journal article" date="2019" name="Int. J. Syst. Evol. Microbiol.">
        <title>The Global Catalogue of Microorganisms (GCM) 10K type strain sequencing project: providing services to taxonomists for standard genome sequencing and annotation.</title>
        <authorList>
            <consortium name="The Broad Institute Genomics Platform"/>
            <consortium name="The Broad Institute Genome Sequencing Center for Infectious Disease"/>
            <person name="Wu L."/>
            <person name="Ma J."/>
        </authorList>
    </citation>
    <scope>NUCLEOTIDE SEQUENCE [LARGE SCALE GENOMIC DNA]</scope>
    <source>
        <strain evidence="1 2">JCM 15608</strain>
    </source>
</reference>
<dbReference type="Proteomes" id="UP001500021">
    <property type="component" value="Unassembled WGS sequence"/>
</dbReference>
<evidence type="ECO:0008006" key="3">
    <source>
        <dbReference type="Google" id="ProtNLM"/>
    </source>
</evidence>
<comment type="caution">
    <text evidence="1">The sequence shown here is derived from an EMBL/GenBank/DDBJ whole genome shotgun (WGS) entry which is preliminary data.</text>
</comment>
<accession>A0ABN1LCG2</accession>
<gene>
    <name evidence="1" type="ORF">GCM10009111_34330</name>
</gene>
<dbReference type="EMBL" id="BAAAFA010000016">
    <property type="protein sequence ID" value="GAA0823954.1"/>
    <property type="molecule type" value="Genomic_DNA"/>
</dbReference>
<name>A0ABN1LCG2_9GAMM</name>
<sequence>MKQNMQTFIRLLTSGAELTNTALSTSDHVDPLLEHYLASSEPENMAQLAFLYQQGQKSAVKFGFYQAIVTKLIKGKGLPLALIALLTSSDLLSFFTPALQLAGNFNKTNAQQRNVLHYLLAGSSTQIHAIEPPCNYLRSMMLFESNEALCNGLCQRDNENLTPVELYLCVNKNLKALSNHELSALFALIEIEQKQQSTNHDNYVKVIKGVAAICRAQAQVANRELQRVLVIATYYHKSINEVLGDIA</sequence>
<evidence type="ECO:0000313" key="1">
    <source>
        <dbReference type="EMBL" id="GAA0823954.1"/>
    </source>
</evidence>
<keyword evidence="2" id="KW-1185">Reference proteome</keyword>
<protein>
    <recommendedName>
        <fullName evidence="3">Orphan protein</fullName>
    </recommendedName>
</protein>
<dbReference type="RefSeq" id="WP_343819044.1">
    <property type="nucleotide sequence ID" value="NZ_BAAAFA010000016.1"/>
</dbReference>
<evidence type="ECO:0000313" key="2">
    <source>
        <dbReference type="Proteomes" id="UP001500021"/>
    </source>
</evidence>